<keyword evidence="7" id="KW-1185">Reference proteome</keyword>
<keyword evidence="6" id="KW-0436">Ligase</keyword>
<dbReference type="PANTHER" id="PTHR23407">
    <property type="entry name" value="ATPASE INHIBITOR/5-FORMYLTETRAHYDROFOLATE CYCLO-LIGASE"/>
    <property type="match status" value="1"/>
</dbReference>
<dbReference type="Gene3D" id="3.40.50.10420">
    <property type="entry name" value="NagB/RpiA/CoA transferase-like"/>
    <property type="match status" value="1"/>
</dbReference>
<keyword evidence="2 4" id="KW-0547">Nucleotide-binding</keyword>
<dbReference type="EC" id="6.3.3.2" evidence="5"/>
<dbReference type="GO" id="GO:0009396">
    <property type="term" value="P:folic acid-containing compound biosynthetic process"/>
    <property type="evidence" value="ECO:0007669"/>
    <property type="project" value="TreeGrafter"/>
</dbReference>
<gene>
    <name evidence="6" type="ORF">Mrose_01509</name>
</gene>
<dbReference type="GO" id="GO:0030272">
    <property type="term" value="F:5-formyltetrahydrofolate cyclo-ligase activity"/>
    <property type="evidence" value="ECO:0007669"/>
    <property type="project" value="UniProtKB-EC"/>
</dbReference>
<evidence type="ECO:0000256" key="5">
    <source>
        <dbReference type="RuleBase" id="RU361279"/>
    </source>
</evidence>
<feature type="binding site" evidence="4">
    <location>
        <position position="26"/>
    </location>
    <ligand>
        <name>substrate</name>
    </ligand>
</feature>
<evidence type="ECO:0000313" key="7">
    <source>
        <dbReference type="Proteomes" id="UP000265341"/>
    </source>
</evidence>
<keyword evidence="5" id="KW-0479">Metal-binding</keyword>
<name>A0A399ETN4_9DEIN</name>
<dbReference type="InterPro" id="IPR002698">
    <property type="entry name" value="FTHF_cligase"/>
</dbReference>
<evidence type="ECO:0000256" key="4">
    <source>
        <dbReference type="PIRSR" id="PIRSR006806-1"/>
    </source>
</evidence>
<dbReference type="GO" id="GO:0005524">
    <property type="term" value="F:ATP binding"/>
    <property type="evidence" value="ECO:0007669"/>
    <property type="project" value="UniProtKB-KW"/>
</dbReference>
<keyword evidence="5" id="KW-0460">Magnesium</keyword>
<dbReference type="NCBIfam" id="TIGR02727">
    <property type="entry name" value="MTHFS_bact"/>
    <property type="match status" value="1"/>
</dbReference>
<comment type="caution">
    <text evidence="6">The sequence shown here is derived from an EMBL/GenBank/DDBJ whole genome shotgun (WGS) entry which is preliminary data.</text>
</comment>
<keyword evidence="3 4" id="KW-0067">ATP-binding</keyword>
<dbReference type="AlphaFoldDB" id="A0A399ETN4"/>
<proteinExistence type="inferred from homology"/>
<evidence type="ECO:0000313" key="6">
    <source>
        <dbReference type="EMBL" id="RIH87075.1"/>
    </source>
</evidence>
<evidence type="ECO:0000256" key="1">
    <source>
        <dbReference type="ARBA" id="ARBA00010638"/>
    </source>
</evidence>
<dbReference type="PIRSF" id="PIRSF006806">
    <property type="entry name" value="FTHF_cligase"/>
    <property type="match status" value="1"/>
</dbReference>
<sequence length="156" mass="17288">MNAHLAALLAQHTVRHVLLYSAFGHEPDPAGVRELWPAQYYLPRTEGLELRVHPLPAPLIKHPYGFLEPSPTAPQAEPGALEAVVLPGLAFDLRGYRLGYGQGFYDRFLPTVPQALWIGFIPQDLIVPALPTDPWDLPVHYLVSEQGVTACYSRTS</sequence>
<dbReference type="SUPFAM" id="SSF100950">
    <property type="entry name" value="NagB/RpiA/CoA transferase-like"/>
    <property type="match status" value="1"/>
</dbReference>
<dbReference type="EMBL" id="QWLA01000023">
    <property type="protein sequence ID" value="RIH87075.1"/>
    <property type="molecule type" value="Genomic_DNA"/>
</dbReference>
<protein>
    <recommendedName>
        <fullName evidence="5">5-formyltetrahydrofolate cyclo-ligase</fullName>
        <ecNumber evidence="5">6.3.3.2</ecNumber>
    </recommendedName>
</protein>
<dbReference type="PANTHER" id="PTHR23407:SF1">
    <property type="entry name" value="5-FORMYLTETRAHYDROFOLATE CYCLO-LIGASE"/>
    <property type="match status" value="1"/>
</dbReference>
<organism evidence="6 7">
    <name type="scientific">Calidithermus roseus</name>
    <dbReference type="NCBI Taxonomy" id="1644118"/>
    <lineage>
        <taxon>Bacteria</taxon>
        <taxon>Thermotogati</taxon>
        <taxon>Deinococcota</taxon>
        <taxon>Deinococci</taxon>
        <taxon>Thermales</taxon>
        <taxon>Thermaceae</taxon>
        <taxon>Calidithermus</taxon>
    </lineage>
</organism>
<dbReference type="Pfam" id="PF01812">
    <property type="entry name" value="5-FTHF_cyc-lig"/>
    <property type="match status" value="1"/>
</dbReference>
<comment type="cofactor">
    <cofactor evidence="5">
        <name>Mg(2+)</name>
        <dbReference type="ChEBI" id="CHEBI:18420"/>
    </cofactor>
</comment>
<dbReference type="Proteomes" id="UP000265341">
    <property type="component" value="Unassembled WGS sequence"/>
</dbReference>
<dbReference type="GO" id="GO:0035999">
    <property type="term" value="P:tetrahydrofolate interconversion"/>
    <property type="evidence" value="ECO:0007669"/>
    <property type="project" value="TreeGrafter"/>
</dbReference>
<evidence type="ECO:0000256" key="3">
    <source>
        <dbReference type="ARBA" id="ARBA00022840"/>
    </source>
</evidence>
<comment type="catalytic activity">
    <reaction evidence="5">
        <text>(6S)-5-formyl-5,6,7,8-tetrahydrofolate + ATP = (6R)-5,10-methenyltetrahydrofolate + ADP + phosphate</text>
        <dbReference type="Rhea" id="RHEA:10488"/>
        <dbReference type="ChEBI" id="CHEBI:30616"/>
        <dbReference type="ChEBI" id="CHEBI:43474"/>
        <dbReference type="ChEBI" id="CHEBI:57455"/>
        <dbReference type="ChEBI" id="CHEBI:57457"/>
        <dbReference type="ChEBI" id="CHEBI:456216"/>
        <dbReference type="EC" id="6.3.3.2"/>
    </reaction>
</comment>
<dbReference type="GO" id="GO:0046872">
    <property type="term" value="F:metal ion binding"/>
    <property type="evidence" value="ECO:0007669"/>
    <property type="project" value="UniProtKB-KW"/>
</dbReference>
<evidence type="ECO:0000256" key="2">
    <source>
        <dbReference type="ARBA" id="ARBA00022741"/>
    </source>
</evidence>
<dbReference type="InterPro" id="IPR024185">
    <property type="entry name" value="FTHF_cligase-like_sf"/>
</dbReference>
<dbReference type="InterPro" id="IPR037171">
    <property type="entry name" value="NagB/RpiA_transferase-like"/>
</dbReference>
<reference evidence="6 7" key="1">
    <citation type="submission" date="2018-08" db="EMBL/GenBank/DDBJ databases">
        <title>Meiothermus roseus NBRC 110900 genome sequencing project.</title>
        <authorList>
            <person name="Da Costa M.S."/>
            <person name="Albuquerque L."/>
            <person name="Raposo P."/>
            <person name="Froufe H.J.C."/>
            <person name="Barroso C.S."/>
            <person name="Egas C."/>
        </authorList>
    </citation>
    <scope>NUCLEOTIDE SEQUENCE [LARGE SCALE GENOMIC DNA]</scope>
    <source>
        <strain evidence="6 7">NBRC 110900</strain>
    </source>
</reference>
<feature type="binding site" evidence="4">
    <location>
        <begin position="97"/>
        <end position="105"/>
    </location>
    <ligand>
        <name>ATP</name>
        <dbReference type="ChEBI" id="CHEBI:30616"/>
    </ligand>
</feature>
<comment type="similarity">
    <text evidence="1 5">Belongs to the 5-formyltetrahydrofolate cyclo-ligase family.</text>
</comment>
<accession>A0A399ETN4</accession>